<comment type="caution">
    <text evidence="3">The sequence shown here is derived from an EMBL/GenBank/DDBJ whole genome shotgun (WGS) entry which is preliminary data.</text>
</comment>
<feature type="transmembrane region" description="Helical" evidence="2">
    <location>
        <begin position="70"/>
        <end position="89"/>
    </location>
</feature>
<name>A0A9P5S5J6_9FUNG</name>
<evidence type="ECO:0000256" key="1">
    <source>
        <dbReference type="SAM" id="MobiDB-lite"/>
    </source>
</evidence>
<keyword evidence="2" id="KW-0472">Membrane</keyword>
<keyword evidence="2" id="KW-1133">Transmembrane helix</keyword>
<dbReference type="Proteomes" id="UP000748756">
    <property type="component" value="Unassembled WGS sequence"/>
</dbReference>
<keyword evidence="2" id="KW-0812">Transmembrane</keyword>
<evidence type="ECO:0000313" key="4">
    <source>
        <dbReference type="Proteomes" id="UP000748756"/>
    </source>
</evidence>
<keyword evidence="4" id="KW-1185">Reference proteome</keyword>
<evidence type="ECO:0000313" key="3">
    <source>
        <dbReference type="EMBL" id="KAF9155513.1"/>
    </source>
</evidence>
<feature type="region of interest" description="Disordered" evidence="1">
    <location>
        <begin position="217"/>
        <end position="254"/>
    </location>
</feature>
<reference evidence="3" key="1">
    <citation type="journal article" date="2020" name="Fungal Divers.">
        <title>Resolving the Mortierellaceae phylogeny through synthesis of multi-gene phylogenetics and phylogenomics.</title>
        <authorList>
            <person name="Vandepol N."/>
            <person name="Liber J."/>
            <person name="Desiro A."/>
            <person name="Na H."/>
            <person name="Kennedy M."/>
            <person name="Barry K."/>
            <person name="Grigoriev I.V."/>
            <person name="Miller A.N."/>
            <person name="O'Donnell K."/>
            <person name="Stajich J.E."/>
            <person name="Bonito G."/>
        </authorList>
    </citation>
    <scope>NUCLEOTIDE SEQUENCE</scope>
    <source>
        <strain evidence="3">NRRL 6426</strain>
    </source>
</reference>
<dbReference type="EMBL" id="JAAAUQ010000063">
    <property type="protein sequence ID" value="KAF9155513.1"/>
    <property type="molecule type" value="Genomic_DNA"/>
</dbReference>
<gene>
    <name evidence="3" type="ORF">BG015_009594</name>
</gene>
<sequence>MTTSLNIIRRYLSAGNDVFVASSIPVVESSFSKRSLVHLEKRVDWCTSTTYCADGSHCIGGGLCKKNFNWYWIIAVVAFLFILTIFTCIRRRRNAAAMASQPVVETIAVVPQNQYSAYPPPQNYAPPAGDPNMAYQTPAAYVPPAGSPAPIGYATPGTYAPPAGSPYPEKPYGAPLDAPPPAAYSPYPPPAAAGPTYSAPYSPAPYSAAAATPATAYSAPYTPPGTGQPQLVGNAVPAPYPVPQGEASSYAPPK</sequence>
<accession>A0A9P5S5J6</accession>
<organism evidence="3 4">
    <name type="scientific">Linnemannia schmuckeri</name>
    <dbReference type="NCBI Taxonomy" id="64567"/>
    <lineage>
        <taxon>Eukaryota</taxon>
        <taxon>Fungi</taxon>
        <taxon>Fungi incertae sedis</taxon>
        <taxon>Mucoromycota</taxon>
        <taxon>Mortierellomycotina</taxon>
        <taxon>Mortierellomycetes</taxon>
        <taxon>Mortierellales</taxon>
        <taxon>Mortierellaceae</taxon>
        <taxon>Linnemannia</taxon>
    </lineage>
</organism>
<dbReference type="OrthoDB" id="2423111at2759"/>
<proteinExistence type="predicted"/>
<protein>
    <submittedName>
        <fullName evidence="3">Uncharacterized protein</fullName>
    </submittedName>
</protein>
<dbReference type="AlphaFoldDB" id="A0A9P5S5J6"/>
<evidence type="ECO:0000256" key="2">
    <source>
        <dbReference type="SAM" id="Phobius"/>
    </source>
</evidence>